<dbReference type="Gene3D" id="3.30.70.270">
    <property type="match status" value="1"/>
</dbReference>
<evidence type="ECO:0000256" key="4">
    <source>
        <dbReference type="ARBA" id="ARBA00022679"/>
    </source>
</evidence>
<feature type="transmembrane region" description="Helical" evidence="9">
    <location>
        <begin position="9"/>
        <end position="30"/>
    </location>
</feature>
<dbReference type="SMART" id="SM00267">
    <property type="entry name" value="GGDEF"/>
    <property type="match status" value="1"/>
</dbReference>
<dbReference type="KEGG" id="salh:HMF8227_01436"/>
<dbReference type="InterPro" id="IPR052155">
    <property type="entry name" value="Biofilm_reg_signaling"/>
</dbReference>
<dbReference type="SUPFAM" id="SSF55785">
    <property type="entry name" value="PYP-like sensor domain (PAS domain)"/>
    <property type="match status" value="2"/>
</dbReference>
<dbReference type="NCBIfam" id="TIGR00254">
    <property type="entry name" value="GGDEF"/>
    <property type="match status" value="1"/>
</dbReference>
<dbReference type="InterPro" id="IPR048760">
    <property type="entry name" value="VP0354-like_sensor_dom"/>
</dbReference>
<dbReference type="PROSITE" id="PS50113">
    <property type="entry name" value="PAC"/>
    <property type="match status" value="2"/>
</dbReference>
<dbReference type="SMART" id="SM00052">
    <property type="entry name" value="EAL"/>
    <property type="match status" value="1"/>
</dbReference>
<proteinExistence type="predicted"/>
<dbReference type="OrthoDB" id="9810730at2"/>
<dbReference type="GO" id="GO:0005524">
    <property type="term" value="F:ATP binding"/>
    <property type="evidence" value="ECO:0007669"/>
    <property type="project" value="UniProtKB-KW"/>
</dbReference>
<dbReference type="Proteomes" id="UP000245728">
    <property type="component" value="Chromosome"/>
</dbReference>
<dbReference type="CDD" id="cd01949">
    <property type="entry name" value="GGDEF"/>
    <property type="match status" value="1"/>
</dbReference>
<protein>
    <submittedName>
        <fullName evidence="14">Putative diguanylate cyclase YegE</fullName>
        <ecNumber evidence="14">2.7.3.-</ecNumber>
    </submittedName>
</protein>
<evidence type="ECO:0000259" key="10">
    <source>
        <dbReference type="PROSITE" id="PS50112"/>
    </source>
</evidence>
<evidence type="ECO:0000256" key="9">
    <source>
        <dbReference type="SAM" id="Phobius"/>
    </source>
</evidence>
<dbReference type="Pfam" id="PF21623">
    <property type="entry name" value="HK_sensor_dom_bact"/>
    <property type="match status" value="1"/>
</dbReference>
<accession>A0A2S2E2N9</accession>
<dbReference type="GO" id="GO:0016301">
    <property type="term" value="F:kinase activity"/>
    <property type="evidence" value="ECO:0007669"/>
    <property type="project" value="UniProtKB-KW"/>
</dbReference>
<dbReference type="SUPFAM" id="SSF141868">
    <property type="entry name" value="EAL domain-like"/>
    <property type="match status" value="1"/>
</dbReference>
<dbReference type="InterPro" id="IPR000160">
    <property type="entry name" value="GGDEF_dom"/>
</dbReference>
<dbReference type="CDD" id="cd01948">
    <property type="entry name" value="EAL"/>
    <property type="match status" value="1"/>
</dbReference>
<dbReference type="InterPro" id="IPR013656">
    <property type="entry name" value="PAS_4"/>
</dbReference>
<keyword evidence="5" id="KW-0547">Nucleotide-binding</keyword>
<comment type="subcellular location">
    <subcellularLocation>
        <location evidence="2">Membrane</location>
    </subcellularLocation>
</comment>
<keyword evidence="9" id="KW-1133">Transmembrane helix</keyword>
<dbReference type="GO" id="GO:0000160">
    <property type="term" value="P:phosphorelay signal transduction system"/>
    <property type="evidence" value="ECO:0007669"/>
    <property type="project" value="UniProtKB-KW"/>
</dbReference>
<dbReference type="RefSeq" id="WP_109339528.1">
    <property type="nucleotide sequence ID" value="NZ_CP029347.1"/>
</dbReference>
<dbReference type="PROSITE" id="PS50887">
    <property type="entry name" value="GGDEF"/>
    <property type="match status" value="1"/>
</dbReference>
<feature type="transmembrane region" description="Helical" evidence="9">
    <location>
        <begin position="287"/>
        <end position="308"/>
    </location>
</feature>
<dbReference type="InterPro" id="IPR043128">
    <property type="entry name" value="Rev_trsase/Diguanyl_cyclase"/>
</dbReference>
<evidence type="ECO:0000256" key="3">
    <source>
        <dbReference type="ARBA" id="ARBA00022553"/>
    </source>
</evidence>
<dbReference type="FunFam" id="3.30.70.270:FF:000001">
    <property type="entry name" value="Diguanylate cyclase domain protein"/>
    <property type="match status" value="1"/>
</dbReference>
<feature type="domain" description="PAS" evidence="10">
    <location>
        <begin position="467"/>
        <end position="540"/>
    </location>
</feature>
<keyword evidence="9" id="KW-0812">Transmembrane</keyword>
<sequence length="1034" mass="117538">MVRPKGNSILTAGIVSLLFISIFSLSFFFFKEQANQYLKQSSDGVREAAQGIGYSIKSGRRIVAGLEDSLSSKNGANGNYLTPLIESVFFIDPDILQIRLIKQNGEEIVRYERGDTGDVTKIPTNELQNKSNRGYFKRALESSTSQLISRVELNQERGVIEQPWQPVIRVMEWLQLGGNERVLLIVNLSVKDGLDSNIGELDQVETWIVDQFGVLLAHPDDKVRFGHQTSSGWNLKNSDLKKFNRIEREGAFVEEWSFWLSEPLRLKTALGSSYEIWIVSHIQGKPILNYLIFSTVITLLAVISTYVLHRRRKFIDYKINQELVSAEEKHNDDLARIREDAKTLRKLQDIANIGTWQVNLETGEIQWSKQTRKIHEVENNYKPCMETAIQFYKEGESRNRIEQAVELAIETGKGWDLELELVTGKGRTIWVRAIGDAEFDGERCIRLFGVFQDITETYLLHKETHEAKELMRVTLKSIGDAVITTDNKAKVEWMNPIAEQLTGFLIHDAKGKDIQHVFNIVNEYTNIPVSNPIEECLAKDKTVELAADTKLISQYGEEYSIADSAAPIKNENGETIGAVMVFHDVTEQRRANNEVEYRATHDALTGILNRSAFETKIEQALHDCHSNQNTHALLFIDLDHFKIVNDTCGHAAGDELLKQVTNLMKREVRSSDIIARIGGDEYAVILSNCEIARATTVANDIRQRVDAFRYYHGNQSFRVGTSIGLVPISDIWTSLSDLMRAVDGACYAAKEGGRNRVHVWEQSDMDIKLRHVEMGWATKLERALDERRFDLFAQRIFSVEDEHQALHVEVLLRLRDERNRYISPGTFLPIAERYFLSARIDLYVIEETIDLLQKRAVWSDIKQVNINVSGQSISDRRFHSDVINVLQALPRSLTHLLCFEITETTAVRSIADAVSFVDKLKEIGVNVALDDFGSGASSFGYLKNIDTSFLKIDGQFVRAILSEELDRVAVRSFIDVAKVRNIPTVAEFVENEEIYNEVVNMGIDYVQGYYLHKPELFDELLSTPFVSLSKVINN</sequence>
<evidence type="ECO:0000256" key="5">
    <source>
        <dbReference type="ARBA" id="ARBA00022741"/>
    </source>
</evidence>
<keyword evidence="4 14" id="KW-0808">Transferase</keyword>
<dbReference type="InterPro" id="IPR035919">
    <property type="entry name" value="EAL_sf"/>
</dbReference>
<gene>
    <name evidence="14" type="ORF">HMF8227_01436</name>
</gene>
<dbReference type="InterPro" id="IPR035965">
    <property type="entry name" value="PAS-like_dom_sf"/>
</dbReference>
<evidence type="ECO:0000256" key="7">
    <source>
        <dbReference type="ARBA" id="ARBA00022840"/>
    </source>
</evidence>
<dbReference type="InterPro" id="IPR001633">
    <property type="entry name" value="EAL_dom"/>
</dbReference>
<dbReference type="Gene3D" id="3.30.450.20">
    <property type="entry name" value="PAS domain"/>
    <property type="match status" value="3"/>
</dbReference>
<dbReference type="EMBL" id="CP029347">
    <property type="protein sequence ID" value="AWL11911.1"/>
    <property type="molecule type" value="Genomic_DNA"/>
</dbReference>
<dbReference type="InterPro" id="IPR001610">
    <property type="entry name" value="PAC"/>
</dbReference>
<name>A0A2S2E2N9_9ALTE</name>
<evidence type="ECO:0000256" key="8">
    <source>
        <dbReference type="ARBA" id="ARBA00023012"/>
    </source>
</evidence>
<dbReference type="Pfam" id="PF13426">
    <property type="entry name" value="PAS_9"/>
    <property type="match status" value="1"/>
</dbReference>
<evidence type="ECO:0000256" key="1">
    <source>
        <dbReference type="ARBA" id="ARBA00001946"/>
    </source>
</evidence>
<dbReference type="SUPFAM" id="SSF55073">
    <property type="entry name" value="Nucleotide cyclase"/>
    <property type="match status" value="1"/>
</dbReference>
<keyword evidence="9" id="KW-0472">Membrane</keyword>
<dbReference type="SMART" id="SM00086">
    <property type="entry name" value="PAC"/>
    <property type="match status" value="2"/>
</dbReference>
<dbReference type="PROSITE" id="PS50883">
    <property type="entry name" value="EAL"/>
    <property type="match status" value="1"/>
</dbReference>
<dbReference type="InterPro" id="IPR029151">
    <property type="entry name" value="Sensor-like_sf"/>
</dbReference>
<dbReference type="PANTHER" id="PTHR44757">
    <property type="entry name" value="DIGUANYLATE CYCLASE DGCP"/>
    <property type="match status" value="1"/>
</dbReference>
<reference evidence="14 15" key="1">
    <citation type="submission" date="2018-05" db="EMBL/GenBank/DDBJ databases">
        <title>Salinimonas sp. HMF8227 Genome sequencing and assembly.</title>
        <authorList>
            <person name="Kang H."/>
            <person name="Kang J."/>
            <person name="Cha I."/>
            <person name="Kim H."/>
            <person name="Joh K."/>
        </authorList>
    </citation>
    <scope>NUCLEOTIDE SEQUENCE [LARGE SCALE GENOMIC DNA]</scope>
    <source>
        <strain evidence="14 15">HMF8227</strain>
    </source>
</reference>
<keyword evidence="15" id="KW-1185">Reference proteome</keyword>
<evidence type="ECO:0000313" key="15">
    <source>
        <dbReference type="Proteomes" id="UP000245728"/>
    </source>
</evidence>
<dbReference type="Pfam" id="PF00563">
    <property type="entry name" value="EAL"/>
    <property type="match status" value="1"/>
</dbReference>
<evidence type="ECO:0000259" key="13">
    <source>
        <dbReference type="PROSITE" id="PS50887"/>
    </source>
</evidence>
<evidence type="ECO:0000256" key="2">
    <source>
        <dbReference type="ARBA" id="ARBA00004370"/>
    </source>
</evidence>
<comment type="cofactor">
    <cofactor evidence="1">
        <name>Mg(2+)</name>
        <dbReference type="ChEBI" id="CHEBI:18420"/>
    </cofactor>
</comment>
<dbReference type="EC" id="2.7.3.-" evidence="14"/>
<dbReference type="PANTHER" id="PTHR44757:SF4">
    <property type="entry name" value="DIGUANYLATE CYCLASE DGCE-RELATED"/>
    <property type="match status" value="1"/>
</dbReference>
<evidence type="ECO:0000259" key="11">
    <source>
        <dbReference type="PROSITE" id="PS50113"/>
    </source>
</evidence>
<keyword evidence="3" id="KW-0597">Phosphoprotein</keyword>
<keyword evidence="8" id="KW-0902">Two-component regulatory system</keyword>
<dbReference type="GO" id="GO:0016020">
    <property type="term" value="C:membrane"/>
    <property type="evidence" value="ECO:0007669"/>
    <property type="project" value="UniProtKB-SubCell"/>
</dbReference>
<keyword evidence="6" id="KW-0418">Kinase</keyword>
<dbReference type="Gene3D" id="3.20.20.450">
    <property type="entry name" value="EAL domain"/>
    <property type="match status" value="1"/>
</dbReference>
<keyword evidence="7" id="KW-0067">ATP-binding</keyword>
<dbReference type="Pfam" id="PF08448">
    <property type="entry name" value="PAS_4"/>
    <property type="match status" value="1"/>
</dbReference>
<feature type="domain" description="EAL" evidence="12">
    <location>
        <begin position="773"/>
        <end position="1028"/>
    </location>
</feature>
<organism evidence="14 15">
    <name type="scientific">Saliniradius amylolyticus</name>
    <dbReference type="NCBI Taxonomy" id="2183582"/>
    <lineage>
        <taxon>Bacteria</taxon>
        <taxon>Pseudomonadati</taxon>
        <taxon>Pseudomonadota</taxon>
        <taxon>Gammaproteobacteria</taxon>
        <taxon>Alteromonadales</taxon>
        <taxon>Alteromonadaceae</taxon>
        <taxon>Saliniradius</taxon>
    </lineage>
</organism>
<dbReference type="InterPro" id="IPR000014">
    <property type="entry name" value="PAS"/>
</dbReference>
<feature type="domain" description="GGDEF" evidence="13">
    <location>
        <begin position="629"/>
        <end position="762"/>
    </location>
</feature>
<dbReference type="PROSITE" id="PS50112">
    <property type="entry name" value="PAS"/>
    <property type="match status" value="1"/>
</dbReference>
<feature type="domain" description="PAC" evidence="11">
    <location>
        <begin position="545"/>
        <end position="597"/>
    </location>
</feature>
<dbReference type="CDD" id="cd00130">
    <property type="entry name" value="PAS"/>
    <property type="match status" value="1"/>
</dbReference>
<evidence type="ECO:0000313" key="14">
    <source>
        <dbReference type="EMBL" id="AWL11911.1"/>
    </source>
</evidence>
<dbReference type="InterPro" id="IPR029787">
    <property type="entry name" value="Nucleotide_cyclase"/>
</dbReference>
<dbReference type="AlphaFoldDB" id="A0A2S2E2N9"/>
<dbReference type="SUPFAM" id="SSF103190">
    <property type="entry name" value="Sensory domain-like"/>
    <property type="match status" value="1"/>
</dbReference>
<dbReference type="Pfam" id="PF00990">
    <property type="entry name" value="GGDEF"/>
    <property type="match status" value="1"/>
</dbReference>
<dbReference type="InterPro" id="IPR000700">
    <property type="entry name" value="PAS-assoc_C"/>
</dbReference>
<feature type="domain" description="PAC" evidence="11">
    <location>
        <begin position="415"/>
        <end position="466"/>
    </location>
</feature>
<dbReference type="NCBIfam" id="TIGR00229">
    <property type="entry name" value="sensory_box"/>
    <property type="match status" value="1"/>
</dbReference>
<evidence type="ECO:0000256" key="6">
    <source>
        <dbReference type="ARBA" id="ARBA00022777"/>
    </source>
</evidence>
<evidence type="ECO:0000259" key="12">
    <source>
        <dbReference type="PROSITE" id="PS50883"/>
    </source>
</evidence>